<dbReference type="EMBL" id="BARV01018003">
    <property type="protein sequence ID" value="GAI29801.1"/>
    <property type="molecule type" value="Genomic_DNA"/>
</dbReference>
<feature type="non-terminal residue" evidence="2">
    <location>
        <position position="1"/>
    </location>
</feature>
<evidence type="ECO:0000256" key="1">
    <source>
        <dbReference type="SAM" id="MobiDB-lite"/>
    </source>
</evidence>
<accession>X1NHW8</accession>
<gene>
    <name evidence="2" type="ORF">S06H3_30560</name>
</gene>
<feature type="region of interest" description="Disordered" evidence="1">
    <location>
        <begin position="59"/>
        <end position="99"/>
    </location>
</feature>
<name>X1NHW8_9ZZZZ</name>
<feature type="region of interest" description="Disordered" evidence="1">
    <location>
        <begin position="1"/>
        <end position="47"/>
    </location>
</feature>
<proteinExistence type="predicted"/>
<organism evidence="2">
    <name type="scientific">marine sediment metagenome</name>
    <dbReference type="NCBI Taxonomy" id="412755"/>
    <lineage>
        <taxon>unclassified sequences</taxon>
        <taxon>metagenomes</taxon>
        <taxon>ecological metagenomes</taxon>
    </lineage>
</organism>
<feature type="compositionally biased region" description="Basic and acidic residues" evidence="1">
    <location>
        <begin position="59"/>
        <end position="81"/>
    </location>
</feature>
<sequence length="154" mass="18018">LKSDNAHFQYNQRIIGNVMNREPVPQQQPAPVPQPQPEPVQQQPIEKQLTNEDVKKMIQRAQEEKQLAELKKQREQLDEPPKQQPVPQPVQPENESQKMLDQLKQDEIDKKADDELFEVLSEQLDGWPVNDARVRASAPEHLRDRLRKAHYDLL</sequence>
<feature type="compositionally biased region" description="Pro residues" evidence="1">
    <location>
        <begin position="26"/>
        <end position="38"/>
    </location>
</feature>
<protein>
    <submittedName>
        <fullName evidence="2">Uncharacterized protein</fullName>
    </submittedName>
</protein>
<reference evidence="2" key="1">
    <citation type="journal article" date="2014" name="Front. Microbiol.">
        <title>High frequency of phylogenetically diverse reductive dehalogenase-homologous genes in deep subseafloor sedimentary metagenomes.</title>
        <authorList>
            <person name="Kawai M."/>
            <person name="Futagami T."/>
            <person name="Toyoda A."/>
            <person name="Takaki Y."/>
            <person name="Nishi S."/>
            <person name="Hori S."/>
            <person name="Arai W."/>
            <person name="Tsubouchi T."/>
            <person name="Morono Y."/>
            <person name="Uchiyama I."/>
            <person name="Ito T."/>
            <person name="Fujiyama A."/>
            <person name="Inagaki F."/>
            <person name="Takami H."/>
        </authorList>
    </citation>
    <scope>NUCLEOTIDE SEQUENCE</scope>
    <source>
        <strain evidence="2">Expedition CK06-06</strain>
    </source>
</reference>
<dbReference type="AlphaFoldDB" id="X1NHW8"/>
<comment type="caution">
    <text evidence="2">The sequence shown here is derived from an EMBL/GenBank/DDBJ whole genome shotgun (WGS) entry which is preliminary data.</text>
</comment>
<evidence type="ECO:0000313" key="2">
    <source>
        <dbReference type="EMBL" id="GAI29801.1"/>
    </source>
</evidence>
<feature type="compositionally biased region" description="Polar residues" evidence="1">
    <location>
        <begin position="1"/>
        <end position="14"/>
    </location>
</feature>